<feature type="compositionally biased region" description="Basic and acidic residues" evidence="2">
    <location>
        <begin position="315"/>
        <end position="327"/>
    </location>
</feature>
<gene>
    <name evidence="5" type="primary">LOC116224566</name>
</gene>
<evidence type="ECO:0000313" key="4">
    <source>
        <dbReference type="Proteomes" id="UP000515152"/>
    </source>
</evidence>
<organism evidence="4 5">
    <name type="scientific">Clupea harengus</name>
    <name type="common">Atlantic herring</name>
    <dbReference type="NCBI Taxonomy" id="7950"/>
    <lineage>
        <taxon>Eukaryota</taxon>
        <taxon>Metazoa</taxon>
        <taxon>Chordata</taxon>
        <taxon>Craniata</taxon>
        <taxon>Vertebrata</taxon>
        <taxon>Euteleostomi</taxon>
        <taxon>Actinopterygii</taxon>
        <taxon>Neopterygii</taxon>
        <taxon>Teleostei</taxon>
        <taxon>Clupei</taxon>
        <taxon>Clupeiformes</taxon>
        <taxon>Clupeoidei</taxon>
        <taxon>Clupeidae</taxon>
        <taxon>Clupea</taxon>
    </lineage>
</organism>
<sequence length="336" mass="38274">MRPIVRNNDLMTHRLRLRTFSGRTPRPSNEVNYDTWRASVELLLQDPAVSDLQRVRRICDSLYSPASDIIKSVNPGSPPTDYVKLLDSAFSTMEDGDELFAKFMSIFQNTGEKPSEYIQRLQVALNLTMKRGGVQPPDVNKHRLKQFCRGCWDDTLITELQLEQKKQDPPSFTELLALLRTKENKTDSKATRMKQHLGVVKQHAAVKSQISYSCKEEDVSQLSSVTAKLTKQVAELQSQLATLAEEKHTSRAKPSSFKPQKEKNDTKAEAESKLKVTNKQHTVKPRPWYCFKCGEDGHIATSCSNDPDPTLVADKRKQLQKRQREWESQNVSSDLN</sequence>
<name>A0A6P8GPC6_CLUHA</name>
<reference evidence="5" key="1">
    <citation type="submission" date="2025-08" db="UniProtKB">
        <authorList>
            <consortium name="RefSeq"/>
        </authorList>
    </citation>
    <scope>IDENTIFICATION</scope>
</reference>
<dbReference type="RefSeq" id="XP_031440588.1">
    <property type="nucleotide sequence ID" value="XM_031584728.1"/>
</dbReference>
<dbReference type="PANTHER" id="PTHR23095:SF53">
    <property type="entry name" value="ZINC FINGER CCHC DOMAIN-CONTAINING PROTEIN 12-LIKE"/>
    <property type="match status" value="1"/>
</dbReference>
<dbReference type="GO" id="GO:0003676">
    <property type="term" value="F:nucleic acid binding"/>
    <property type="evidence" value="ECO:0007669"/>
    <property type="project" value="InterPro"/>
</dbReference>
<protein>
    <submittedName>
        <fullName evidence="5">Paraneoplastic antigen Ma1-like</fullName>
    </submittedName>
</protein>
<dbReference type="Pfam" id="PF14893">
    <property type="entry name" value="PNMA"/>
    <property type="match status" value="1"/>
</dbReference>
<feature type="domain" description="CCHC-type" evidence="3">
    <location>
        <begin position="290"/>
        <end position="305"/>
    </location>
</feature>
<dbReference type="InterPro" id="IPR036875">
    <property type="entry name" value="Znf_CCHC_sf"/>
</dbReference>
<keyword evidence="1" id="KW-0863">Zinc-finger</keyword>
<dbReference type="GO" id="GO:0008270">
    <property type="term" value="F:zinc ion binding"/>
    <property type="evidence" value="ECO:0007669"/>
    <property type="project" value="UniProtKB-KW"/>
</dbReference>
<keyword evidence="4" id="KW-1185">Reference proteome</keyword>
<feature type="region of interest" description="Disordered" evidence="2">
    <location>
        <begin position="315"/>
        <end position="336"/>
    </location>
</feature>
<dbReference type="InterPro" id="IPR048270">
    <property type="entry name" value="PNMA_C"/>
</dbReference>
<dbReference type="SMART" id="SM00343">
    <property type="entry name" value="ZnF_C2HC"/>
    <property type="match status" value="1"/>
</dbReference>
<proteinExistence type="predicted"/>
<dbReference type="InterPro" id="IPR026523">
    <property type="entry name" value="PNMA"/>
</dbReference>
<dbReference type="PROSITE" id="PS50158">
    <property type="entry name" value="ZF_CCHC"/>
    <property type="match status" value="1"/>
</dbReference>
<dbReference type="KEGG" id="char:116224566"/>
<dbReference type="Proteomes" id="UP000515152">
    <property type="component" value="Chromosome 18"/>
</dbReference>
<dbReference type="InterPro" id="IPR001878">
    <property type="entry name" value="Znf_CCHC"/>
</dbReference>
<evidence type="ECO:0000259" key="3">
    <source>
        <dbReference type="PROSITE" id="PS50158"/>
    </source>
</evidence>
<dbReference type="SUPFAM" id="SSF57756">
    <property type="entry name" value="Retrovirus zinc finger-like domains"/>
    <property type="match status" value="1"/>
</dbReference>
<evidence type="ECO:0000256" key="2">
    <source>
        <dbReference type="SAM" id="MobiDB-lite"/>
    </source>
</evidence>
<evidence type="ECO:0000313" key="5">
    <source>
        <dbReference type="RefSeq" id="XP_031440588.1"/>
    </source>
</evidence>
<dbReference type="AlphaFoldDB" id="A0A6P8GPC6"/>
<feature type="region of interest" description="Disordered" evidence="2">
    <location>
        <begin position="244"/>
        <end position="279"/>
    </location>
</feature>
<keyword evidence="1" id="KW-0479">Metal-binding</keyword>
<accession>A0A6P8GPC6</accession>
<feature type="compositionally biased region" description="Basic and acidic residues" evidence="2">
    <location>
        <begin position="259"/>
        <end position="274"/>
    </location>
</feature>
<dbReference type="GeneID" id="116224566"/>
<evidence type="ECO:0000256" key="1">
    <source>
        <dbReference type="PROSITE-ProRule" id="PRU00047"/>
    </source>
</evidence>
<dbReference type="OrthoDB" id="115435at2759"/>
<keyword evidence="1" id="KW-0862">Zinc</keyword>
<dbReference type="PANTHER" id="PTHR23095">
    <property type="entry name" value="PARANEOPLASTIC ANTIGEN"/>
    <property type="match status" value="1"/>
</dbReference>